<evidence type="ECO:0008006" key="4">
    <source>
        <dbReference type="Google" id="ProtNLM"/>
    </source>
</evidence>
<feature type="region of interest" description="Disordered" evidence="1">
    <location>
        <begin position="19"/>
        <end position="60"/>
    </location>
</feature>
<comment type="caution">
    <text evidence="2">The sequence shown here is derived from an EMBL/GenBank/DDBJ whole genome shotgun (WGS) entry which is preliminary data.</text>
</comment>
<proteinExistence type="predicted"/>
<name>A0AAN7HBZ5_9PEZI</name>
<organism evidence="2 3">
    <name type="scientific">Corynascus novoguineensis</name>
    <dbReference type="NCBI Taxonomy" id="1126955"/>
    <lineage>
        <taxon>Eukaryota</taxon>
        <taxon>Fungi</taxon>
        <taxon>Dikarya</taxon>
        <taxon>Ascomycota</taxon>
        <taxon>Pezizomycotina</taxon>
        <taxon>Sordariomycetes</taxon>
        <taxon>Sordariomycetidae</taxon>
        <taxon>Sordariales</taxon>
        <taxon>Chaetomiaceae</taxon>
        <taxon>Corynascus</taxon>
    </lineage>
</organism>
<reference evidence="2" key="2">
    <citation type="submission" date="2023-05" db="EMBL/GenBank/DDBJ databases">
        <authorList>
            <consortium name="Lawrence Berkeley National Laboratory"/>
            <person name="Steindorff A."/>
            <person name="Hensen N."/>
            <person name="Bonometti L."/>
            <person name="Westerberg I."/>
            <person name="Brannstrom I.O."/>
            <person name="Guillou S."/>
            <person name="Cros-Aarteil S."/>
            <person name="Calhoun S."/>
            <person name="Haridas S."/>
            <person name="Kuo A."/>
            <person name="Mondo S."/>
            <person name="Pangilinan J."/>
            <person name="Riley R."/>
            <person name="Labutti K."/>
            <person name="Andreopoulos B."/>
            <person name="Lipzen A."/>
            <person name="Chen C."/>
            <person name="Yanf M."/>
            <person name="Daum C."/>
            <person name="Ng V."/>
            <person name="Clum A."/>
            <person name="Ohm R."/>
            <person name="Martin F."/>
            <person name="Silar P."/>
            <person name="Natvig D."/>
            <person name="Lalanne C."/>
            <person name="Gautier V."/>
            <person name="Ament-Velasquez S.L."/>
            <person name="Kruys A."/>
            <person name="Hutchinson M.I."/>
            <person name="Powell A.J."/>
            <person name="Barry K."/>
            <person name="Miller A.N."/>
            <person name="Grigoriev I.V."/>
            <person name="Debuchy R."/>
            <person name="Gladieux P."/>
            <person name="Thoren M.H."/>
            <person name="Johannesson H."/>
        </authorList>
    </citation>
    <scope>NUCLEOTIDE SEQUENCE</scope>
    <source>
        <strain evidence="2">CBS 359.72</strain>
    </source>
</reference>
<evidence type="ECO:0000313" key="3">
    <source>
        <dbReference type="Proteomes" id="UP001303647"/>
    </source>
</evidence>
<reference evidence="2" key="1">
    <citation type="journal article" date="2023" name="Mol. Phylogenet. Evol.">
        <title>Genome-scale phylogeny and comparative genomics of the fungal order Sordariales.</title>
        <authorList>
            <person name="Hensen N."/>
            <person name="Bonometti L."/>
            <person name="Westerberg I."/>
            <person name="Brannstrom I.O."/>
            <person name="Guillou S."/>
            <person name="Cros-Aarteil S."/>
            <person name="Calhoun S."/>
            <person name="Haridas S."/>
            <person name="Kuo A."/>
            <person name="Mondo S."/>
            <person name="Pangilinan J."/>
            <person name="Riley R."/>
            <person name="LaButti K."/>
            <person name="Andreopoulos B."/>
            <person name="Lipzen A."/>
            <person name="Chen C."/>
            <person name="Yan M."/>
            <person name="Daum C."/>
            <person name="Ng V."/>
            <person name="Clum A."/>
            <person name="Steindorff A."/>
            <person name="Ohm R.A."/>
            <person name="Martin F."/>
            <person name="Silar P."/>
            <person name="Natvig D.O."/>
            <person name="Lalanne C."/>
            <person name="Gautier V."/>
            <person name="Ament-Velasquez S.L."/>
            <person name="Kruys A."/>
            <person name="Hutchinson M.I."/>
            <person name="Powell A.J."/>
            <person name="Barry K."/>
            <person name="Miller A.N."/>
            <person name="Grigoriev I.V."/>
            <person name="Debuchy R."/>
            <person name="Gladieux P."/>
            <person name="Hiltunen Thoren M."/>
            <person name="Johannesson H."/>
        </authorList>
    </citation>
    <scope>NUCLEOTIDE SEQUENCE</scope>
    <source>
        <strain evidence="2">CBS 359.72</strain>
    </source>
</reference>
<dbReference type="AlphaFoldDB" id="A0AAN7HBZ5"/>
<feature type="compositionally biased region" description="Basic and acidic residues" evidence="1">
    <location>
        <begin position="39"/>
        <end position="52"/>
    </location>
</feature>
<keyword evidence="3" id="KW-1185">Reference proteome</keyword>
<evidence type="ECO:0000256" key="1">
    <source>
        <dbReference type="SAM" id="MobiDB-lite"/>
    </source>
</evidence>
<dbReference type="EMBL" id="MU857751">
    <property type="protein sequence ID" value="KAK4244201.1"/>
    <property type="molecule type" value="Genomic_DNA"/>
</dbReference>
<dbReference type="Proteomes" id="UP001303647">
    <property type="component" value="Unassembled WGS sequence"/>
</dbReference>
<protein>
    <recommendedName>
        <fullName evidence="4">F-box domain-containing protein</fullName>
    </recommendedName>
</protein>
<accession>A0AAN7HBZ5</accession>
<evidence type="ECO:0000313" key="2">
    <source>
        <dbReference type="EMBL" id="KAK4244201.1"/>
    </source>
</evidence>
<sequence length="432" mass="49077">MSFDVFCAVCGGPVRQRRARVARRRETQDENSSESAQNNEDHVEAGSDRDWYSDDEDHSYDPDLVSEESLRWLGDVCCIGLNIHAPDGPKPRERGLIVFPLHQSCLEILTDVLTDLKHASAVEKQILFTAMVEKSASLHHEPFLDLDYGIAGRAMDEASLWFWDSIPGFEYSVTSPVITPGFTEMFGKHLAESRAAFELQRDDFSFRESRNPQIQEPFTRLPSEILHRIFLFLSGDDVLNTLKASWSAFMPWMTALLPVLDERQHPGRDFELSYKTVYMWLNKITTPCYGSDGPFLSLANRRRIWGHPLAEPDRSITEHTICRHMVLISNDQPSLDDPWPLKTTLPVILEAYWRDSRHLVGFSAVVGNQKRTFGLDCAGLPHVEKKSVLIRGTEIYQLLFFLDQADPNTPATTPPGIAGLDVYLRGTFIRLP</sequence>
<gene>
    <name evidence="2" type="ORF">C7999DRAFT_44091</name>
</gene>